<feature type="transmembrane region" description="Helical" evidence="1">
    <location>
        <begin position="6"/>
        <end position="32"/>
    </location>
</feature>
<dbReference type="GeneID" id="32465340"/>
<dbReference type="HOGENOM" id="CLU_2248602_0_0_11"/>
<dbReference type="Proteomes" id="UP000756710">
    <property type="component" value="Unassembled WGS sequence"/>
</dbReference>
<reference evidence="2" key="1">
    <citation type="submission" date="2014-05" db="EMBL/GenBank/DDBJ databases">
        <authorList>
            <person name="Horn Fabian"/>
        </authorList>
    </citation>
    <scope>NUCLEOTIDE SEQUENCE</scope>
</reference>
<sequence length="104" mass="11587">MLSLLGMVLLALGGIGAVAVVHVVIVTIELLADWFRSRSERLHTDPDLRAVTVSESIRNGNVSYIQGLFDTSREQFVESRRIEGKQAEQRVRSAHAHHRVAVWG</sequence>
<accession>A0A060ZMC9</accession>
<evidence type="ECO:0000313" key="3">
    <source>
        <dbReference type="EMBL" id="MBP2062445.1"/>
    </source>
</evidence>
<dbReference type="RefSeq" id="WP_044571052.1">
    <property type="nucleotide sequence ID" value="NZ_BAABDR010000003.1"/>
</dbReference>
<keyword evidence="1" id="KW-1133">Transmembrane helix</keyword>
<reference evidence="3 4" key="2">
    <citation type="submission" date="2021-03" db="EMBL/GenBank/DDBJ databases">
        <title>Genomic Encyclopedia of Type Strains, Phase IV (KMG-IV): sequencing the most valuable type-strain genomes for metagenomic binning, comparative biology and taxonomic classification.</title>
        <authorList>
            <person name="Goeker M."/>
        </authorList>
    </citation>
    <scope>NUCLEOTIDE SEQUENCE [LARGE SCALE GENOMIC DNA]</scope>
    <source>
        <strain evidence="3 4">DSM 41954</strain>
    </source>
</reference>
<protein>
    <submittedName>
        <fullName evidence="2">Uncharacterized protein</fullName>
    </submittedName>
</protein>
<gene>
    <name evidence="3" type="ORF">J2Z30_003461</name>
    <name evidence="2" type="ORF">SIRAN4087</name>
</gene>
<organism evidence="2">
    <name type="scientific">Streptomyces iranensis</name>
    <dbReference type="NCBI Taxonomy" id="576784"/>
    <lineage>
        <taxon>Bacteria</taxon>
        <taxon>Bacillati</taxon>
        <taxon>Actinomycetota</taxon>
        <taxon>Actinomycetes</taxon>
        <taxon>Kitasatosporales</taxon>
        <taxon>Streptomycetaceae</taxon>
        <taxon>Streptomyces</taxon>
        <taxon>Streptomyces violaceusniger group</taxon>
    </lineage>
</organism>
<evidence type="ECO:0000313" key="2">
    <source>
        <dbReference type="EMBL" id="CDR07347.1"/>
    </source>
</evidence>
<keyword evidence="1" id="KW-0812">Transmembrane</keyword>
<keyword evidence="1" id="KW-0472">Membrane</keyword>
<dbReference type="EMBL" id="LK022848">
    <property type="protein sequence ID" value="CDR07347.1"/>
    <property type="molecule type" value="Genomic_DNA"/>
</dbReference>
<dbReference type="AlphaFoldDB" id="A0A060ZMC9"/>
<proteinExistence type="predicted"/>
<keyword evidence="4" id="KW-1185">Reference proteome</keyword>
<evidence type="ECO:0000256" key="1">
    <source>
        <dbReference type="SAM" id="Phobius"/>
    </source>
</evidence>
<evidence type="ECO:0000313" key="4">
    <source>
        <dbReference type="Proteomes" id="UP000756710"/>
    </source>
</evidence>
<name>A0A060ZMC9_9ACTN</name>
<dbReference type="EMBL" id="JAGGLR010000008">
    <property type="protein sequence ID" value="MBP2062445.1"/>
    <property type="molecule type" value="Genomic_DNA"/>
</dbReference>